<keyword evidence="2" id="KW-1185">Reference proteome</keyword>
<sequence>MISSPLLWDAMIEAAQLTRNLLAELGLGVTTELSVPF</sequence>
<dbReference type="Proteomes" id="UP000193228">
    <property type="component" value="Unassembled WGS sequence"/>
</dbReference>
<dbReference type="STRING" id="1515439.SAMN06265784_102220"/>
<reference evidence="2" key="1">
    <citation type="submission" date="2017-04" db="EMBL/GenBank/DDBJ databases">
        <authorList>
            <person name="Varghese N."/>
            <person name="Submissions S."/>
        </authorList>
    </citation>
    <scope>NUCLEOTIDE SEQUENCE [LARGE SCALE GENOMIC DNA]</scope>
    <source>
        <strain evidence="2">LMG 29540</strain>
    </source>
</reference>
<gene>
    <name evidence="1" type="ORF">SAMN06265784_102220</name>
</gene>
<evidence type="ECO:0000313" key="2">
    <source>
        <dbReference type="Proteomes" id="UP000193228"/>
    </source>
</evidence>
<name>A0A1X7J4T2_9BURK</name>
<dbReference type="EMBL" id="FXAT01000002">
    <property type="protein sequence ID" value="SMG22668.1"/>
    <property type="molecule type" value="Genomic_DNA"/>
</dbReference>
<dbReference type="AlphaFoldDB" id="A0A1X7J4T2"/>
<evidence type="ECO:0000313" key="1">
    <source>
        <dbReference type="EMBL" id="SMG22668.1"/>
    </source>
</evidence>
<organism evidence="1 2">
    <name type="scientific">Paraburkholderia susongensis</name>
    <dbReference type="NCBI Taxonomy" id="1515439"/>
    <lineage>
        <taxon>Bacteria</taxon>
        <taxon>Pseudomonadati</taxon>
        <taxon>Pseudomonadota</taxon>
        <taxon>Betaproteobacteria</taxon>
        <taxon>Burkholderiales</taxon>
        <taxon>Burkholderiaceae</taxon>
        <taxon>Paraburkholderia</taxon>
    </lineage>
</organism>
<proteinExistence type="predicted"/>
<protein>
    <submittedName>
        <fullName evidence="1">Uncharacterized protein</fullName>
    </submittedName>
</protein>
<accession>A0A1X7J4T2</accession>